<evidence type="ECO:0000313" key="3">
    <source>
        <dbReference type="Proteomes" id="UP001303115"/>
    </source>
</evidence>
<accession>A0AAN6PLE5</accession>
<gene>
    <name evidence="2" type="ORF">C8A01DRAFT_32684</name>
</gene>
<dbReference type="EMBL" id="MU854330">
    <property type="protein sequence ID" value="KAK4043194.1"/>
    <property type="molecule type" value="Genomic_DNA"/>
</dbReference>
<evidence type="ECO:0000256" key="1">
    <source>
        <dbReference type="SAM" id="MobiDB-lite"/>
    </source>
</evidence>
<comment type="caution">
    <text evidence="2">The sequence shown here is derived from an EMBL/GenBank/DDBJ whole genome shotgun (WGS) entry which is preliminary data.</text>
</comment>
<evidence type="ECO:0008006" key="4">
    <source>
        <dbReference type="Google" id="ProtNLM"/>
    </source>
</evidence>
<name>A0AAN6PLE5_9PEZI</name>
<keyword evidence="3" id="KW-1185">Reference proteome</keyword>
<evidence type="ECO:0000313" key="2">
    <source>
        <dbReference type="EMBL" id="KAK4043194.1"/>
    </source>
</evidence>
<dbReference type="Proteomes" id="UP001303115">
    <property type="component" value="Unassembled WGS sequence"/>
</dbReference>
<dbReference type="AlphaFoldDB" id="A0AAN6PLE5"/>
<protein>
    <recommendedName>
        <fullName evidence="4">DRBM domain-containing protein</fullName>
    </recommendedName>
</protein>
<reference evidence="3" key="1">
    <citation type="journal article" date="2023" name="Mol. Phylogenet. Evol.">
        <title>Genome-scale phylogeny and comparative genomics of the fungal order Sordariales.</title>
        <authorList>
            <person name="Hensen N."/>
            <person name="Bonometti L."/>
            <person name="Westerberg I."/>
            <person name="Brannstrom I.O."/>
            <person name="Guillou S."/>
            <person name="Cros-Aarteil S."/>
            <person name="Calhoun S."/>
            <person name="Haridas S."/>
            <person name="Kuo A."/>
            <person name="Mondo S."/>
            <person name="Pangilinan J."/>
            <person name="Riley R."/>
            <person name="LaButti K."/>
            <person name="Andreopoulos B."/>
            <person name="Lipzen A."/>
            <person name="Chen C."/>
            <person name="Yan M."/>
            <person name="Daum C."/>
            <person name="Ng V."/>
            <person name="Clum A."/>
            <person name="Steindorff A."/>
            <person name="Ohm R.A."/>
            <person name="Martin F."/>
            <person name="Silar P."/>
            <person name="Natvig D.O."/>
            <person name="Lalanne C."/>
            <person name="Gautier V."/>
            <person name="Ament-Velasquez S.L."/>
            <person name="Kruys A."/>
            <person name="Hutchinson M.I."/>
            <person name="Powell A.J."/>
            <person name="Barry K."/>
            <person name="Miller A.N."/>
            <person name="Grigoriev I.V."/>
            <person name="Debuchy R."/>
            <person name="Gladieux P."/>
            <person name="Hiltunen Thoren M."/>
            <person name="Johannesson H."/>
        </authorList>
    </citation>
    <scope>NUCLEOTIDE SEQUENCE [LARGE SCALE GENOMIC DNA]</scope>
    <source>
        <strain evidence="3">CBS 284.82</strain>
    </source>
</reference>
<feature type="region of interest" description="Disordered" evidence="1">
    <location>
        <begin position="165"/>
        <end position="210"/>
    </location>
</feature>
<proteinExistence type="predicted"/>
<feature type="compositionally biased region" description="Low complexity" evidence="1">
    <location>
        <begin position="184"/>
        <end position="200"/>
    </location>
</feature>
<organism evidence="2 3">
    <name type="scientific">Parachaetomium inaequale</name>
    <dbReference type="NCBI Taxonomy" id="2588326"/>
    <lineage>
        <taxon>Eukaryota</taxon>
        <taxon>Fungi</taxon>
        <taxon>Dikarya</taxon>
        <taxon>Ascomycota</taxon>
        <taxon>Pezizomycotina</taxon>
        <taxon>Sordariomycetes</taxon>
        <taxon>Sordariomycetidae</taxon>
        <taxon>Sordariales</taxon>
        <taxon>Chaetomiaceae</taxon>
        <taxon>Parachaetomium</taxon>
    </lineage>
</organism>
<sequence>MAHSAQIAVGSSTLDEPVNYRDLKSWIEEQERNPTPLSPLQQRAISDLRRSLEPKVDDRDWVSLLNLYNQAHGGISDFKDHPAADNRWINWCHFELAPDAEQLTFPNPEAGFTINEAGALAAPCFGRKKDAKQYAAKCCIEWLMKGGYMPSDGVSVEFAKGKARPVLPTAKQTPTTNPPPPNQPITTTTVSQPTTTTTTTAHDDDDPPATKRVEDLCRLIGLAIPQYKIAPVDSPSLSGTQFFDGRADFGVDAIKVPDGLGKVANVYGRKNARERVAEEVLVWLVGEERKRVAEAEEMLAQIGG</sequence>